<dbReference type="CDD" id="cd08023">
    <property type="entry name" value="GH16_laminarinase_like"/>
    <property type="match status" value="1"/>
</dbReference>
<keyword evidence="4" id="KW-1185">Reference proteome</keyword>
<dbReference type="InterPro" id="IPR050546">
    <property type="entry name" value="Glycosyl_Hydrlase_16"/>
</dbReference>
<dbReference type="InterPro" id="IPR013320">
    <property type="entry name" value="ConA-like_dom_sf"/>
</dbReference>
<dbReference type="InterPro" id="IPR035992">
    <property type="entry name" value="Ricin_B-like_lectins"/>
</dbReference>
<dbReference type="Pfam" id="PF14200">
    <property type="entry name" value="RicinB_lectin_2"/>
    <property type="match status" value="2"/>
</dbReference>
<dbReference type="eggNOG" id="COG2273">
    <property type="taxonomic scope" value="Bacteria"/>
</dbReference>
<dbReference type="SMART" id="SM00458">
    <property type="entry name" value="RICIN"/>
    <property type="match status" value="1"/>
</dbReference>
<gene>
    <name evidence="3" type="ordered locus">Theco_1172</name>
</gene>
<dbReference type="HOGENOM" id="CLU_019533_4_1_9"/>
<dbReference type="KEGG" id="tco:Theco_1172"/>
<comment type="similarity">
    <text evidence="1">Belongs to the glycosyl hydrolase 16 family.</text>
</comment>
<dbReference type="STRING" id="717605.Theco_1172"/>
<proteinExistence type="inferred from homology"/>
<dbReference type="InterPro" id="IPR000757">
    <property type="entry name" value="Beta-glucanase-like"/>
</dbReference>
<protein>
    <submittedName>
        <fullName evidence="3">Beta-glucanase/beta-glucan synthetase</fullName>
    </submittedName>
</protein>
<dbReference type="SUPFAM" id="SSF49899">
    <property type="entry name" value="Concanavalin A-like lectins/glucanases"/>
    <property type="match status" value="1"/>
</dbReference>
<dbReference type="InterPro" id="IPR000772">
    <property type="entry name" value="Ricin_B_lectin"/>
</dbReference>
<dbReference type="GO" id="GO:0005975">
    <property type="term" value="P:carbohydrate metabolic process"/>
    <property type="evidence" value="ECO:0007669"/>
    <property type="project" value="InterPro"/>
</dbReference>
<reference evidence="4" key="1">
    <citation type="submission" date="2012-01" db="EMBL/GenBank/DDBJ databases">
        <title>Complete sequence of chromosome of Thermobacillus composti KWC4.</title>
        <authorList>
            <person name="Lucas S."/>
            <person name="Han J."/>
            <person name="Lapidus A."/>
            <person name="Cheng J.-F."/>
            <person name="Goodwin L."/>
            <person name="Pitluck S."/>
            <person name="Peters L."/>
            <person name="Ovchinnikova G."/>
            <person name="Teshima H."/>
            <person name="Detter J.C."/>
            <person name="Han C."/>
            <person name="Tapia R."/>
            <person name="Land M."/>
            <person name="Hauser L."/>
            <person name="Kyrpides N."/>
            <person name="Ivanova N."/>
            <person name="Pagani I."/>
            <person name="Anderson I."/>
            <person name="Woyke T."/>
        </authorList>
    </citation>
    <scope>NUCLEOTIDE SEQUENCE [LARGE SCALE GENOMIC DNA]</scope>
    <source>
        <strain evidence="4">DSM 18247 / JCM 13945 / KWC4</strain>
    </source>
</reference>
<dbReference type="Pfam" id="PF00722">
    <property type="entry name" value="Glyco_hydro_16"/>
    <property type="match status" value="1"/>
</dbReference>
<evidence type="ECO:0000259" key="2">
    <source>
        <dbReference type="PROSITE" id="PS51762"/>
    </source>
</evidence>
<accession>L0EAS2</accession>
<dbReference type="SUPFAM" id="SSF50370">
    <property type="entry name" value="Ricin B-like lectins"/>
    <property type="match status" value="1"/>
</dbReference>
<feature type="domain" description="GH16" evidence="2">
    <location>
        <begin position="20"/>
        <end position="268"/>
    </location>
</feature>
<name>L0EAS2_THECK</name>
<dbReference type="CDD" id="cd00161">
    <property type="entry name" value="beta-trefoil_Ricin-like"/>
    <property type="match status" value="1"/>
</dbReference>
<dbReference type="EMBL" id="CP003255">
    <property type="protein sequence ID" value="AGA57343.1"/>
    <property type="molecule type" value="Genomic_DNA"/>
</dbReference>
<dbReference type="AlphaFoldDB" id="L0EAS2"/>
<dbReference type="PROSITE" id="PS50231">
    <property type="entry name" value="RICIN_B_LECTIN"/>
    <property type="match status" value="1"/>
</dbReference>
<dbReference type="PANTHER" id="PTHR10963:SF55">
    <property type="entry name" value="GLYCOSIDE HYDROLASE FAMILY 16 PROTEIN"/>
    <property type="match status" value="1"/>
</dbReference>
<dbReference type="PANTHER" id="PTHR10963">
    <property type="entry name" value="GLYCOSYL HYDROLASE-RELATED"/>
    <property type="match status" value="1"/>
</dbReference>
<organism evidence="3 4">
    <name type="scientific">Thermobacillus composti (strain DSM 18247 / JCM 13945 / KWC4)</name>
    <dbReference type="NCBI Taxonomy" id="717605"/>
    <lineage>
        <taxon>Bacteria</taxon>
        <taxon>Bacillati</taxon>
        <taxon>Bacillota</taxon>
        <taxon>Bacilli</taxon>
        <taxon>Bacillales</taxon>
        <taxon>Paenibacillaceae</taxon>
        <taxon>Thermobacillus</taxon>
    </lineage>
</organism>
<dbReference type="GO" id="GO:0004553">
    <property type="term" value="F:hydrolase activity, hydrolyzing O-glycosyl compounds"/>
    <property type="evidence" value="ECO:0007669"/>
    <property type="project" value="InterPro"/>
</dbReference>
<dbReference type="Gene3D" id="2.60.120.200">
    <property type="match status" value="1"/>
</dbReference>
<evidence type="ECO:0000313" key="3">
    <source>
        <dbReference type="EMBL" id="AGA57343.1"/>
    </source>
</evidence>
<dbReference type="PROSITE" id="PS51762">
    <property type="entry name" value="GH16_2"/>
    <property type="match status" value="1"/>
</dbReference>
<evidence type="ECO:0000313" key="4">
    <source>
        <dbReference type="Proteomes" id="UP000010795"/>
    </source>
</evidence>
<sequence length="418" mass="46132">MMILARQREKWLVLLLMTALMAMLLPVPKAEAAYQLVWSDEFNGPSINTNYWTFEIGTGSNGWGNNELQYYTSRPENARIENGNLVIEARRESYGGMNYTSARLKTQGKVNFKYGRIEARIKLPKGQGLWPAFWTLGEDITTVGWPRSGEIDIMEHVNNEDVTHGYMHWDAGGHASYGGSSFAFDVTQYHVYSIEWTPSYIKWFVDGVQFWEANIQNNINSTEEFHKPHFLLLNMAVGGNWPGSPDASTPFPAKMYVDYVRVYQDVGGSNPSDDIVSGGTYKLINVNSGKALDVAGAGTTPGTNVQIWTDNGTGAQRWTIYRNADGTYKLINTNSALALDVAGAGTADGTNVQVATDTGHAAQKWNIIKNPDGTYKLINPNSGKALDVASAGTADGTNVQIWTDNGTGAQKWQLIRLY</sequence>
<evidence type="ECO:0000256" key="1">
    <source>
        <dbReference type="ARBA" id="ARBA00006865"/>
    </source>
</evidence>
<dbReference type="Proteomes" id="UP000010795">
    <property type="component" value="Chromosome"/>
</dbReference>
<dbReference type="Gene3D" id="2.80.10.50">
    <property type="match status" value="3"/>
</dbReference>
<dbReference type="RefSeq" id="WP_015254100.1">
    <property type="nucleotide sequence ID" value="NC_019897.1"/>
</dbReference>